<evidence type="ECO:0000313" key="2">
    <source>
        <dbReference type="EMBL" id="EON98962.1"/>
    </source>
</evidence>
<dbReference type="KEGG" id="tmn:UCRPA7_5576"/>
<keyword evidence="3" id="KW-1185">Reference proteome</keyword>
<name>R8BI95_PHAM7</name>
<reference evidence="3" key="1">
    <citation type="journal article" date="2013" name="Genome Announc.">
        <title>Draft genome sequence of the ascomycete Phaeoacremonium aleophilum strain UCR-PA7, a causal agent of the esca disease complex in grapevines.</title>
        <authorList>
            <person name="Blanco-Ulate B."/>
            <person name="Rolshausen P."/>
            <person name="Cantu D."/>
        </authorList>
    </citation>
    <scope>NUCLEOTIDE SEQUENCE [LARGE SCALE GENOMIC DNA]</scope>
    <source>
        <strain evidence="3">UCR-PA7</strain>
    </source>
</reference>
<proteinExistence type="predicted"/>
<evidence type="ECO:0000256" key="1">
    <source>
        <dbReference type="SAM" id="MobiDB-lite"/>
    </source>
</evidence>
<accession>R8BI95</accession>
<dbReference type="RefSeq" id="XP_007916313.1">
    <property type="nucleotide sequence ID" value="XM_007918122.1"/>
</dbReference>
<evidence type="ECO:0000313" key="3">
    <source>
        <dbReference type="Proteomes" id="UP000014074"/>
    </source>
</evidence>
<feature type="region of interest" description="Disordered" evidence="1">
    <location>
        <begin position="1"/>
        <end position="23"/>
    </location>
</feature>
<dbReference type="CDD" id="cd12148">
    <property type="entry name" value="fungal_TF_MHR"/>
    <property type="match status" value="1"/>
</dbReference>
<gene>
    <name evidence="2" type="ORF">UCRPA7_5576</name>
</gene>
<dbReference type="Proteomes" id="UP000014074">
    <property type="component" value="Unassembled WGS sequence"/>
</dbReference>
<dbReference type="eggNOG" id="ENOG502SMPB">
    <property type="taxonomic scope" value="Eukaryota"/>
</dbReference>
<dbReference type="GeneID" id="19326144"/>
<protein>
    <submittedName>
        <fullName evidence="2">Putative c6 finger domain protein</fullName>
    </submittedName>
</protein>
<dbReference type="PANTHER" id="PTHR47785">
    <property type="entry name" value="ZN(II)2CYS6 TRANSCRIPTION FACTOR (EUROFUNG)-RELATED-RELATED"/>
    <property type="match status" value="1"/>
</dbReference>
<dbReference type="InterPro" id="IPR053181">
    <property type="entry name" value="EcdB-like_regulator"/>
</dbReference>
<dbReference type="EMBL" id="KB933183">
    <property type="protein sequence ID" value="EON98962.1"/>
    <property type="molecule type" value="Genomic_DNA"/>
</dbReference>
<dbReference type="AlphaFoldDB" id="R8BI95"/>
<sequence>MVCSCNARTDAKPNRVEPQSSGQGAVVERLTRIEAMLEEQGQRLNDLALGATSSYAPSRSSLQPMPSPSLVAASPASVTSRTLEGHDIHGDQAQFLIPYDHSTAAVSLLSLPIVRSLAGDYPKNYFYDIEETSPLPPPLDLIHQEPIAWPPAPDPGILELLTDVYFTAVHPTYPLFTRQYFKTLYSNVLENGLTEDAETAICLCVWALGSIFVSNTPTVWGFTPDVQICQALLLAASYIAHLGRPLHSWKMVHYASHKFLQLTHKQRRAGLLNEHDDNYLRVFWSCFMIEWAAELDVVRTGIEPMADKMPLPRTLDPSETDDIIYFVAETAVRRLLNRIHSSLYSSDNSDIAAVTDPSSGPNNISLNKLMALSSELNRQLEEWYSSIPGRVRPPIGTEPMTSERGKVLRIRYYAARHIIHRPFVLYVALQTSPAPGSQPTTPQPQYQIPRLILEKCTTCIASCEAYLYNVSEMLDKRSPYLWTFSQSAMAALLMIIIANSSPQLRPFTPDIEGLYAMVVPKIRKWAAAGSSFEAEVKILDTIAARGQFSTA</sequence>
<dbReference type="OrthoDB" id="4685598at2759"/>
<organism evidence="2 3">
    <name type="scientific">Phaeoacremonium minimum (strain UCR-PA7)</name>
    <name type="common">Esca disease fungus</name>
    <name type="synonym">Togninia minima</name>
    <dbReference type="NCBI Taxonomy" id="1286976"/>
    <lineage>
        <taxon>Eukaryota</taxon>
        <taxon>Fungi</taxon>
        <taxon>Dikarya</taxon>
        <taxon>Ascomycota</taxon>
        <taxon>Pezizomycotina</taxon>
        <taxon>Sordariomycetes</taxon>
        <taxon>Sordariomycetidae</taxon>
        <taxon>Togniniales</taxon>
        <taxon>Togniniaceae</taxon>
        <taxon>Phaeoacremonium</taxon>
    </lineage>
</organism>
<dbReference type="HOGENOM" id="CLU_004835_3_0_1"/>